<reference evidence="11 12" key="1">
    <citation type="submission" date="2020-02" db="EMBL/GenBank/DDBJ databases">
        <title>Sequencing the genomes of 1000 actinobacteria strains.</title>
        <authorList>
            <person name="Klenk H.-P."/>
        </authorList>
    </citation>
    <scope>NUCLEOTIDE SEQUENCE [LARGE SCALE GENOMIC DNA]</scope>
    <source>
        <strain evidence="11 12">DSM 19609</strain>
    </source>
</reference>
<dbReference type="PANTHER" id="PTHR30040:SF2">
    <property type="entry name" value="FAD:PROTEIN FMN TRANSFERASE"/>
    <property type="match status" value="1"/>
</dbReference>
<protein>
    <recommendedName>
        <fullName evidence="3">FAD:protein FMN transferase</fullName>
        <ecNumber evidence="2">2.7.1.180</ecNumber>
    </recommendedName>
    <alternativeName>
        <fullName evidence="9">Flavin transferase</fullName>
    </alternativeName>
</protein>
<keyword evidence="5" id="KW-0808">Transferase</keyword>
<evidence type="ECO:0000256" key="1">
    <source>
        <dbReference type="ARBA" id="ARBA00001946"/>
    </source>
</evidence>
<keyword evidence="11" id="KW-0449">Lipoprotein</keyword>
<accession>A0ABX0SKB0</accession>
<evidence type="ECO:0000256" key="5">
    <source>
        <dbReference type="ARBA" id="ARBA00022679"/>
    </source>
</evidence>
<dbReference type="InterPro" id="IPR003374">
    <property type="entry name" value="ApbE-like_sf"/>
</dbReference>
<comment type="caution">
    <text evidence="11">The sequence shown here is derived from an EMBL/GenBank/DDBJ whole genome shotgun (WGS) entry which is preliminary data.</text>
</comment>
<keyword evidence="6" id="KW-0479">Metal-binding</keyword>
<comment type="cofactor">
    <cofactor evidence="1">
        <name>Mg(2+)</name>
        <dbReference type="ChEBI" id="CHEBI:18420"/>
    </cofactor>
</comment>
<dbReference type="EMBL" id="JAAMOZ010000001">
    <property type="protein sequence ID" value="NIH57131.1"/>
    <property type="molecule type" value="Genomic_DNA"/>
</dbReference>
<keyword evidence="8" id="KW-0460">Magnesium</keyword>
<evidence type="ECO:0000256" key="7">
    <source>
        <dbReference type="ARBA" id="ARBA00022827"/>
    </source>
</evidence>
<name>A0ABX0SKB0_9ACTN</name>
<gene>
    <name evidence="11" type="ORF">FB473_001776</name>
</gene>
<evidence type="ECO:0000256" key="9">
    <source>
        <dbReference type="ARBA" id="ARBA00031306"/>
    </source>
</evidence>
<dbReference type="Pfam" id="PF02424">
    <property type="entry name" value="ApbE"/>
    <property type="match status" value="1"/>
</dbReference>
<dbReference type="RefSeq" id="WP_167166589.1">
    <property type="nucleotide sequence ID" value="NZ_BAAAOO010000011.1"/>
</dbReference>
<dbReference type="Proteomes" id="UP000749311">
    <property type="component" value="Unassembled WGS sequence"/>
</dbReference>
<keyword evidence="7" id="KW-0274">FAD</keyword>
<dbReference type="Gene3D" id="3.10.520.10">
    <property type="entry name" value="ApbE-like domains"/>
    <property type="match status" value="1"/>
</dbReference>
<evidence type="ECO:0000256" key="6">
    <source>
        <dbReference type="ARBA" id="ARBA00022723"/>
    </source>
</evidence>
<dbReference type="PANTHER" id="PTHR30040">
    <property type="entry name" value="THIAMINE BIOSYNTHESIS LIPOPROTEIN APBE"/>
    <property type="match status" value="1"/>
</dbReference>
<dbReference type="SUPFAM" id="SSF143631">
    <property type="entry name" value="ApbE-like"/>
    <property type="match status" value="1"/>
</dbReference>
<evidence type="ECO:0000256" key="3">
    <source>
        <dbReference type="ARBA" id="ARBA00016337"/>
    </source>
</evidence>
<keyword evidence="4" id="KW-0285">Flavoprotein</keyword>
<keyword evidence="12" id="KW-1185">Reference proteome</keyword>
<dbReference type="EC" id="2.7.1.180" evidence="2"/>
<organism evidence="11 12">
    <name type="scientific">Brooklawnia cerclae</name>
    <dbReference type="NCBI Taxonomy" id="349934"/>
    <lineage>
        <taxon>Bacteria</taxon>
        <taxon>Bacillati</taxon>
        <taxon>Actinomycetota</taxon>
        <taxon>Actinomycetes</taxon>
        <taxon>Propionibacteriales</taxon>
        <taxon>Propionibacteriaceae</taxon>
        <taxon>Brooklawnia</taxon>
    </lineage>
</organism>
<evidence type="ECO:0000256" key="10">
    <source>
        <dbReference type="ARBA" id="ARBA00048540"/>
    </source>
</evidence>
<comment type="catalytic activity">
    <reaction evidence="10">
        <text>L-threonyl-[protein] + FAD = FMN-L-threonyl-[protein] + AMP + H(+)</text>
        <dbReference type="Rhea" id="RHEA:36847"/>
        <dbReference type="Rhea" id="RHEA-COMP:11060"/>
        <dbReference type="Rhea" id="RHEA-COMP:11061"/>
        <dbReference type="ChEBI" id="CHEBI:15378"/>
        <dbReference type="ChEBI" id="CHEBI:30013"/>
        <dbReference type="ChEBI" id="CHEBI:57692"/>
        <dbReference type="ChEBI" id="CHEBI:74257"/>
        <dbReference type="ChEBI" id="CHEBI:456215"/>
        <dbReference type="EC" id="2.7.1.180"/>
    </reaction>
</comment>
<evidence type="ECO:0000313" key="11">
    <source>
        <dbReference type="EMBL" id="NIH57131.1"/>
    </source>
</evidence>
<proteinExistence type="predicted"/>
<evidence type="ECO:0000256" key="8">
    <source>
        <dbReference type="ARBA" id="ARBA00022842"/>
    </source>
</evidence>
<evidence type="ECO:0000256" key="4">
    <source>
        <dbReference type="ARBA" id="ARBA00022630"/>
    </source>
</evidence>
<evidence type="ECO:0000256" key="2">
    <source>
        <dbReference type="ARBA" id="ARBA00011955"/>
    </source>
</evidence>
<sequence>MSRPRVMTESEFHATGTRWRIDTARPLDAWVADAVRDRIDSYEAAFSRFRPDSTVAAAARQAGTFMFPPEADPLFDVYRRLDELTGGAVNPLVGVSLAHLGYGAVPTLRPRPGARPAPVFGEVCHWDGRCLHTREPVNLDFGAAGKGQIADLVLQMLRDESTVGHGPVVVDAGGDIVRDAGARRDAERVGLESPFEPGRVIGVFTLGSGAVCGSGVGRRAWAGRHHVLDARTGEPVTGIVATWAMASTALMADAAATALFFADLDEVCSAFMAVGVRVRADGSVEWLDDPRLEIFTEHQES</sequence>
<dbReference type="InterPro" id="IPR024932">
    <property type="entry name" value="ApbE"/>
</dbReference>
<evidence type="ECO:0000313" key="12">
    <source>
        <dbReference type="Proteomes" id="UP000749311"/>
    </source>
</evidence>